<dbReference type="GO" id="GO:0016887">
    <property type="term" value="F:ATP hydrolysis activity"/>
    <property type="evidence" value="ECO:0007669"/>
    <property type="project" value="TreeGrafter"/>
</dbReference>
<evidence type="ECO:0000256" key="1">
    <source>
        <dbReference type="ARBA" id="ARBA00004123"/>
    </source>
</evidence>
<comment type="subcellular location">
    <subcellularLocation>
        <location evidence="1">Nucleus</location>
    </subcellularLocation>
</comment>
<keyword evidence="7" id="KW-0862">Zinc</keyword>
<dbReference type="Pfam" id="PF15446">
    <property type="entry name" value="zf-PHD-like"/>
    <property type="match status" value="1"/>
</dbReference>
<dbReference type="Pfam" id="PF23614">
    <property type="entry name" value="DUF7141"/>
    <property type="match status" value="1"/>
</dbReference>
<keyword evidence="8" id="KW-0067">ATP-binding</keyword>
<evidence type="ECO:0000256" key="8">
    <source>
        <dbReference type="ARBA" id="ARBA00022840"/>
    </source>
</evidence>
<dbReference type="GO" id="GO:0140658">
    <property type="term" value="F:ATP-dependent chromatin remodeler activity"/>
    <property type="evidence" value="ECO:0007669"/>
    <property type="project" value="TreeGrafter"/>
</dbReference>
<dbReference type="InterPro" id="IPR040934">
    <property type="entry name" value="Znf-CCCH_6"/>
</dbReference>
<dbReference type="InterPro" id="IPR055565">
    <property type="entry name" value="DUF7141"/>
</dbReference>
<feature type="region of interest" description="Disordered" evidence="10">
    <location>
        <begin position="210"/>
        <end position="366"/>
    </location>
</feature>
<feature type="compositionally biased region" description="Basic and acidic residues" evidence="10">
    <location>
        <begin position="21"/>
        <end position="53"/>
    </location>
</feature>
<dbReference type="SMART" id="SM00490">
    <property type="entry name" value="HELICc"/>
    <property type="match status" value="1"/>
</dbReference>
<evidence type="ECO:0000256" key="10">
    <source>
        <dbReference type="SAM" id="MobiDB-lite"/>
    </source>
</evidence>
<evidence type="ECO:0000259" key="12">
    <source>
        <dbReference type="PROSITE" id="PS51194"/>
    </source>
</evidence>
<feature type="compositionally biased region" description="Basic residues" evidence="10">
    <location>
        <begin position="315"/>
        <end position="340"/>
    </location>
</feature>
<dbReference type="GO" id="GO:0005524">
    <property type="term" value="F:ATP binding"/>
    <property type="evidence" value="ECO:0007669"/>
    <property type="project" value="UniProtKB-KW"/>
</dbReference>
<reference evidence="13 14" key="1">
    <citation type="journal article" date="2018" name="New Phytol.">
        <title>Comparative genomics and transcriptomics depict ericoid mycorrhizal fungi as versatile saprotrophs and plant mutualists.</title>
        <authorList>
            <person name="Martino E."/>
            <person name="Morin E."/>
            <person name="Grelet G.A."/>
            <person name="Kuo A."/>
            <person name="Kohler A."/>
            <person name="Daghino S."/>
            <person name="Barry K.W."/>
            <person name="Cichocki N."/>
            <person name="Clum A."/>
            <person name="Dockter R.B."/>
            <person name="Hainaut M."/>
            <person name="Kuo R.C."/>
            <person name="LaButti K."/>
            <person name="Lindahl B.D."/>
            <person name="Lindquist E.A."/>
            <person name="Lipzen A."/>
            <person name="Khouja H.R."/>
            <person name="Magnuson J."/>
            <person name="Murat C."/>
            <person name="Ohm R.A."/>
            <person name="Singer S.W."/>
            <person name="Spatafora J.W."/>
            <person name="Wang M."/>
            <person name="Veneault-Fourrey C."/>
            <person name="Henrissat B."/>
            <person name="Grigoriev I.V."/>
            <person name="Martin F.M."/>
            <person name="Perotto S."/>
        </authorList>
    </citation>
    <scope>NUCLEOTIDE SEQUENCE [LARGE SCALE GENOMIC DNA]</scope>
    <source>
        <strain evidence="13 14">ATCC 22711</strain>
    </source>
</reference>
<keyword evidence="14" id="KW-1185">Reference proteome</keyword>
<feature type="compositionally biased region" description="Basic and acidic residues" evidence="10">
    <location>
        <begin position="349"/>
        <end position="366"/>
    </location>
</feature>
<dbReference type="RefSeq" id="XP_024724813.1">
    <property type="nucleotide sequence ID" value="XM_024862152.1"/>
</dbReference>
<feature type="region of interest" description="Disordered" evidence="10">
    <location>
        <begin position="1362"/>
        <end position="1381"/>
    </location>
</feature>
<keyword evidence="4" id="KW-0547">Nucleotide-binding</keyword>
<evidence type="ECO:0000256" key="3">
    <source>
        <dbReference type="ARBA" id="ARBA00022723"/>
    </source>
</evidence>
<dbReference type="SUPFAM" id="SSF52540">
    <property type="entry name" value="P-loop containing nucleoside triphosphate hydrolases"/>
    <property type="match status" value="2"/>
</dbReference>
<evidence type="ECO:0000313" key="14">
    <source>
        <dbReference type="Proteomes" id="UP000241818"/>
    </source>
</evidence>
<feature type="compositionally biased region" description="Basic and acidic residues" evidence="10">
    <location>
        <begin position="247"/>
        <end position="262"/>
    </location>
</feature>
<dbReference type="InterPro" id="IPR000330">
    <property type="entry name" value="SNF2_N"/>
</dbReference>
<feature type="compositionally biased region" description="Basic and acidic residues" evidence="10">
    <location>
        <begin position="1436"/>
        <end position="1449"/>
    </location>
</feature>
<dbReference type="GO" id="GO:0042393">
    <property type="term" value="F:histone binding"/>
    <property type="evidence" value="ECO:0007669"/>
    <property type="project" value="TreeGrafter"/>
</dbReference>
<dbReference type="Gene3D" id="3.40.50.10810">
    <property type="entry name" value="Tandem AAA-ATPase domain"/>
    <property type="match status" value="1"/>
</dbReference>
<feature type="domain" description="Helicase ATP-binding" evidence="11">
    <location>
        <begin position="801"/>
        <end position="973"/>
    </location>
</feature>
<dbReference type="Pfam" id="PF00271">
    <property type="entry name" value="Helicase_C"/>
    <property type="match status" value="1"/>
</dbReference>
<dbReference type="InParanoid" id="A0A2T3BD79"/>
<feature type="compositionally biased region" description="Polar residues" evidence="10">
    <location>
        <begin position="1534"/>
        <end position="1585"/>
    </location>
</feature>
<keyword evidence="5" id="KW-0863">Zinc-finger</keyword>
<dbReference type="GO" id="GO:0008270">
    <property type="term" value="F:zinc ion binding"/>
    <property type="evidence" value="ECO:0007669"/>
    <property type="project" value="UniProtKB-KW"/>
</dbReference>
<dbReference type="PROSITE" id="PS51192">
    <property type="entry name" value="HELICASE_ATP_BIND_1"/>
    <property type="match status" value="1"/>
</dbReference>
<feature type="region of interest" description="Disordered" evidence="10">
    <location>
        <begin position="1388"/>
        <end position="1608"/>
    </location>
</feature>
<dbReference type="GO" id="GO:0003682">
    <property type="term" value="F:chromatin binding"/>
    <property type="evidence" value="ECO:0007669"/>
    <property type="project" value="TreeGrafter"/>
</dbReference>
<keyword evidence="6" id="KW-0378">Hydrolase</keyword>
<dbReference type="InterPro" id="IPR038718">
    <property type="entry name" value="SNF2-like_sf"/>
</dbReference>
<feature type="region of interest" description="Disordered" evidence="10">
    <location>
        <begin position="135"/>
        <end position="177"/>
    </location>
</feature>
<dbReference type="InterPro" id="IPR049730">
    <property type="entry name" value="SNF2/RAD54-like_C"/>
</dbReference>
<evidence type="ECO:0008006" key="15">
    <source>
        <dbReference type="Google" id="ProtNLM"/>
    </source>
</evidence>
<dbReference type="Pfam" id="PF00176">
    <property type="entry name" value="SNF2-rel_dom"/>
    <property type="match status" value="1"/>
</dbReference>
<comment type="subunit">
    <text evidence="2">Component of the NuA4 histone acetyltransferase complex.</text>
</comment>
<dbReference type="InterPro" id="IPR001650">
    <property type="entry name" value="Helicase_C-like"/>
</dbReference>
<feature type="compositionally biased region" description="Acidic residues" evidence="10">
    <location>
        <begin position="287"/>
        <end position="307"/>
    </location>
</feature>
<dbReference type="Gene3D" id="3.40.50.300">
    <property type="entry name" value="P-loop containing nucleotide triphosphate hydrolases"/>
    <property type="match status" value="1"/>
</dbReference>
<dbReference type="Proteomes" id="UP000241818">
    <property type="component" value="Unassembled WGS sequence"/>
</dbReference>
<keyword evidence="9" id="KW-0539">Nucleus</keyword>
<dbReference type="Pfam" id="PF23615">
    <property type="entry name" value="Chromo_MIT1"/>
    <property type="match status" value="1"/>
</dbReference>
<dbReference type="InterPro" id="IPR027417">
    <property type="entry name" value="P-loop_NTPase"/>
</dbReference>
<dbReference type="PROSITE" id="PS51194">
    <property type="entry name" value="HELICASE_CTER"/>
    <property type="match status" value="1"/>
</dbReference>
<dbReference type="Pfam" id="PF18585">
    <property type="entry name" value="zf-CCCH_6"/>
    <property type="match status" value="1"/>
</dbReference>
<evidence type="ECO:0000256" key="5">
    <source>
        <dbReference type="ARBA" id="ARBA00022771"/>
    </source>
</evidence>
<dbReference type="GO" id="GO:0003677">
    <property type="term" value="F:DNA binding"/>
    <property type="evidence" value="ECO:0007669"/>
    <property type="project" value="TreeGrafter"/>
</dbReference>
<dbReference type="PANTHER" id="PTHR45623:SF17">
    <property type="entry name" value="CHROMODOMAIN-HELICASE-DNA-BINDING PROTEIN 3-RELATED"/>
    <property type="match status" value="1"/>
</dbReference>
<gene>
    <name evidence="13" type="ORF">M430DRAFT_130653</name>
</gene>
<dbReference type="InterPro" id="IPR016197">
    <property type="entry name" value="Chromo-like_dom_sf"/>
</dbReference>
<organism evidence="13 14">
    <name type="scientific">Amorphotheca resinae ATCC 22711</name>
    <dbReference type="NCBI Taxonomy" id="857342"/>
    <lineage>
        <taxon>Eukaryota</taxon>
        <taxon>Fungi</taxon>
        <taxon>Dikarya</taxon>
        <taxon>Ascomycota</taxon>
        <taxon>Pezizomycotina</taxon>
        <taxon>Leotiomycetes</taxon>
        <taxon>Helotiales</taxon>
        <taxon>Amorphothecaceae</taxon>
        <taxon>Amorphotheca</taxon>
    </lineage>
</organism>
<dbReference type="GO" id="GO:0000785">
    <property type="term" value="C:chromatin"/>
    <property type="evidence" value="ECO:0007669"/>
    <property type="project" value="TreeGrafter"/>
</dbReference>
<dbReference type="SUPFAM" id="SSF54160">
    <property type="entry name" value="Chromo domain-like"/>
    <property type="match status" value="1"/>
</dbReference>
<dbReference type="STRING" id="857342.A0A2T3BD79"/>
<evidence type="ECO:0000256" key="7">
    <source>
        <dbReference type="ARBA" id="ARBA00022833"/>
    </source>
</evidence>
<dbReference type="CDD" id="cd18793">
    <property type="entry name" value="SF2_C_SNF"/>
    <property type="match status" value="1"/>
</dbReference>
<protein>
    <recommendedName>
        <fullName evidence="15">Chromatin remodeling factor mit1</fullName>
    </recommendedName>
</protein>
<proteinExistence type="predicted"/>
<dbReference type="CDD" id="cd17919">
    <property type="entry name" value="DEXHc_Snf"/>
    <property type="match status" value="1"/>
</dbReference>
<evidence type="ECO:0000256" key="4">
    <source>
        <dbReference type="ARBA" id="ARBA00022741"/>
    </source>
</evidence>
<dbReference type="EMBL" id="KZ679006">
    <property type="protein sequence ID" value="PSS27288.1"/>
    <property type="molecule type" value="Genomic_DNA"/>
</dbReference>
<evidence type="ECO:0000256" key="2">
    <source>
        <dbReference type="ARBA" id="ARBA00011353"/>
    </source>
</evidence>
<name>A0A2T3BD79_AMORE</name>
<dbReference type="PANTHER" id="PTHR45623">
    <property type="entry name" value="CHROMODOMAIN-HELICASE-DNA-BINDING PROTEIN 3-RELATED-RELATED"/>
    <property type="match status" value="1"/>
</dbReference>
<feature type="region of interest" description="Disordered" evidence="10">
    <location>
        <begin position="1"/>
        <end position="63"/>
    </location>
</feature>
<dbReference type="InterPro" id="IPR056616">
    <property type="entry name" value="Chromo_MIT1"/>
</dbReference>
<dbReference type="InterPro" id="IPR001965">
    <property type="entry name" value="Znf_PHD"/>
</dbReference>
<keyword evidence="3" id="KW-0479">Metal-binding</keyword>
<evidence type="ECO:0000313" key="13">
    <source>
        <dbReference type="EMBL" id="PSS27288.1"/>
    </source>
</evidence>
<dbReference type="InterPro" id="IPR014001">
    <property type="entry name" value="Helicase_ATP-bd"/>
</dbReference>
<evidence type="ECO:0000259" key="11">
    <source>
        <dbReference type="PROSITE" id="PS51192"/>
    </source>
</evidence>
<sequence length="1703" mass="192902">MASNDHVSDSETSEVDLLRPPSRDDSDREPSLPESDLHHGLQELPHESMDEHNKKARSVTAEDKIAVMVPAPSRPWEYEPYRGDTTVDTVLEEFKKPGGEIWYKIEYEDGRKEDVSFNDLLKLRNGANALDFYNNEDLDTEPSDSMADYQFGRSSREPATFSSGSKRTRTETKNNGFVDIAKLQLDSDEDDLSTEQTIIKKRRLVQGRISFVSSSSSRQNSRAGSRLGNKPSPRYVHGEESSESDSESPRDRGVRSTRETRSNARTSGRITRSSDPKSTIRPKINDTDDDDADELAGEVQFESEDSDIVYVQRGEKKRSAKAHRERSQSKGHRGRPRRNISPRSSTTPERPEPTRRSGRERTIKNMKERDMDEEIYADEVSVNTVSKVISIREVFQPIPKQSRFRFFHSKDCDVCGGTENNSNKGVSPLIYCQGCSSSIHKVCLGYRSGREHLVTKIGHENFVMQCRRCIGIASKKDSSAPRLNACSDCNEAGAACNPFSSRKTAKQEEKLREENDGQDPITEVPSELINNDENVLFRCKTCQRAWHFEHLPPLFDTSKTPEDVDKLRDERFEEYTPKWQCKECCEVPAKVQTLVAWRPSDRDSYADGQTADMFREDEKEYLIKWENKSYFNCSWMPGAWVWGVTATVMRKAFFRRDEGANMLPKFTTEEAIPEEYLRMEIVFDVRYNDDYSPRSEASDKAHINDVDEVLAKFQGLGYDEAVWEEPPSPDEPERWSDFVAAYNEYLAGKYFKHQPYSVMKERIDKFRAANFEKKIELKKQPSSLTGGEIMPYQMEGLNWLLYNFHQKKNVILADEMGLGKTIQIVSLLASLVKDNPQCWPFLIVTPNSTCPNWRREIKKWCPTIRVVAYYGGKRARDMAMEYELFPNRCSDMRAHVVVTSYEAPVDDHSRSFFKRIKWAGMIVDEGQRLKNDENLLYVALKALRTPFQVLLTGTPLQNNKRELFNLLQFLDPSMNAAKLDEKYAELTKENLPELHDLIRPFFLRRTKLQVLKFLPPMAQVILPVTMSVVQKKLYKSILAKNPELIRSIFGQSKTVLRPAERGNLNNMLMQLRKCLCHPFLYSSAIEERSVTEKALFRNLVDASSKFQLLEIMLPKLRERGHRVLLFSQFLNQLDLVEDFLVGLDLPFQRLDGTISSLEKQRRIDAFNAPDSDLFAFLLSTRAGGVGINLATADTVIIMDPDFNPHQDIQALSRAHRIGQKNKVLVFQLMTKDSAEEKIVQIGRKKMALDQALIESMGAEDDAGVDLESILKHGAEALFNDDDRNDIHYDSSSVDKLLDRTQVENTETDEEKTAESQFSFARVWANDKGTLTTDIGDADTDDSSSAPNFSVWEKILKQREADAAREAAQNMQTFGRGKRTRRAVDYQRGSMALDDEVGGSPQVSRSKRRQHASGSDTDFAAAGESDGDDYSEAEGSVDPRELQQKERSGKEYQPNSETTRILPPSVQQHPAAPPSTRILPPSIQQHPPGPPNTRILPPSVQQHPAAPPSTRILPPSAQQYPPSLYQPPNAGKHSAQPNQGLLDSHQPIPSSQLNIRTGNSSPGEQTKSPFQQAPRNSRIVSSTQEPQVEKRQSNGYGYGRPEGHQESPRSRSQYCQACKSVHVPGKCTLKLAGGPEYCGLCGIAHFGVSRTCPNLASEIQIRLMLDALKKSTEPQEQIDAARAVLTKELAKRRQRQRGKHGKSA</sequence>
<dbReference type="InterPro" id="IPR041684">
    <property type="entry name" value="Znf-PHD-like"/>
</dbReference>
<feature type="compositionally biased region" description="Polar residues" evidence="10">
    <location>
        <begin position="263"/>
        <end position="277"/>
    </location>
</feature>
<dbReference type="SMART" id="SM00249">
    <property type="entry name" value="PHD"/>
    <property type="match status" value="2"/>
</dbReference>
<evidence type="ECO:0000256" key="6">
    <source>
        <dbReference type="ARBA" id="ARBA00022801"/>
    </source>
</evidence>
<dbReference type="GeneID" id="36570233"/>
<feature type="compositionally biased region" description="Low complexity" evidence="10">
    <location>
        <begin position="210"/>
        <end position="226"/>
    </location>
</feature>
<accession>A0A2T3BD79</accession>
<dbReference type="OrthoDB" id="5857104at2759"/>
<evidence type="ECO:0000256" key="9">
    <source>
        <dbReference type="ARBA" id="ARBA00023242"/>
    </source>
</evidence>
<feature type="domain" description="Helicase C-terminal" evidence="12">
    <location>
        <begin position="1108"/>
        <end position="1260"/>
    </location>
</feature>
<dbReference type="SMART" id="SM00487">
    <property type="entry name" value="DEXDc"/>
    <property type="match status" value="1"/>
</dbReference>
<dbReference type="GO" id="GO:0005634">
    <property type="term" value="C:nucleus"/>
    <property type="evidence" value="ECO:0007669"/>
    <property type="project" value="UniProtKB-SubCell"/>
</dbReference>